<keyword evidence="2" id="KW-0812">Transmembrane</keyword>
<dbReference type="PANTHER" id="PTHR21180">
    <property type="entry name" value="ENDONUCLEASE/EXONUCLEASE/PHOSPHATASE FAMILY DOMAIN-CONTAINING PROTEIN 1"/>
    <property type="match status" value="1"/>
</dbReference>
<feature type="domain" description="Helix-hairpin-helix DNA-binding motif class 1" evidence="3">
    <location>
        <begin position="311"/>
        <end position="330"/>
    </location>
</feature>
<feature type="region of interest" description="Disordered" evidence="1">
    <location>
        <begin position="214"/>
        <end position="268"/>
    </location>
</feature>
<accession>A0A087E5Q6</accession>
<evidence type="ECO:0000313" key="5">
    <source>
        <dbReference type="Proteomes" id="UP000029055"/>
    </source>
</evidence>
<dbReference type="STRING" id="77635.BISU_1039"/>
<dbReference type="GO" id="GO:0015628">
    <property type="term" value="P:protein secretion by the type II secretion system"/>
    <property type="evidence" value="ECO:0007669"/>
    <property type="project" value="TreeGrafter"/>
</dbReference>
<proteinExistence type="predicted"/>
<keyword evidence="5" id="KW-1185">Reference proteome</keyword>
<feature type="domain" description="Helix-hairpin-helix DNA-binding motif class 1" evidence="3">
    <location>
        <begin position="281"/>
        <end position="300"/>
    </location>
</feature>
<dbReference type="InterPro" id="IPR004509">
    <property type="entry name" value="Competence_ComEA_HhH"/>
</dbReference>
<dbReference type="GO" id="GO:0006281">
    <property type="term" value="P:DNA repair"/>
    <property type="evidence" value="ECO:0007669"/>
    <property type="project" value="InterPro"/>
</dbReference>
<dbReference type="eggNOG" id="COG1555">
    <property type="taxonomic scope" value="Bacteria"/>
</dbReference>
<gene>
    <name evidence="4" type="ORF">BISU_1039</name>
</gene>
<dbReference type="Gene3D" id="1.10.150.320">
    <property type="entry name" value="Photosystem II 12 kDa extrinsic protein"/>
    <property type="match status" value="1"/>
</dbReference>
<dbReference type="InterPro" id="IPR051675">
    <property type="entry name" value="Endo/Exo/Phosphatase_dom_1"/>
</dbReference>
<evidence type="ECO:0000259" key="3">
    <source>
        <dbReference type="SMART" id="SM00278"/>
    </source>
</evidence>
<dbReference type="SUPFAM" id="SSF47781">
    <property type="entry name" value="RuvA domain 2-like"/>
    <property type="match status" value="1"/>
</dbReference>
<evidence type="ECO:0000256" key="1">
    <source>
        <dbReference type="SAM" id="MobiDB-lite"/>
    </source>
</evidence>
<dbReference type="InterPro" id="IPR003583">
    <property type="entry name" value="Hlx-hairpin-Hlx_DNA-bd_motif"/>
</dbReference>
<protein>
    <submittedName>
        <fullName evidence="4">Competence protein ComEA</fullName>
    </submittedName>
</protein>
<dbReference type="NCBIfam" id="TIGR00426">
    <property type="entry name" value="competence protein ComEA helix-hairpin-helix repeat region"/>
    <property type="match status" value="1"/>
</dbReference>
<comment type="caution">
    <text evidence="4">The sequence shown here is derived from an EMBL/GenBank/DDBJ whole genome shotgun (WGS) entry which is preliminary data.</text>
</comment>
<organism evidence="4 5">
    <name type="scientific">Bifidobacterium subtile</name>
    <dbReference type="NCBI Taxonomy" id="77635"/>
    <lineage>
        <taxon>Bacteria</taxon>
        <taxon>Bacillati</taxon>
        <taxon>Actinomycetota</taxon>
        <taxon>Actinomycetes</taxon>
        <taxon>Bifidobacteriales</taxon>
        <taxon>Bifidobacteriaceae</taxon>
        <taxon>Bifidobacterium</taxon>
    </lineage>
</organism>
<feature type="region of interest" description="Disordered" evidence="1">
    <location>
        <begin position="113"/>
        <end position="157"/>
    </location>
</feature>
<dbReference type="Proteomes" id="UP000029055">
    <property type="component" value="Unassembled WGS sequence"/>
</dbReference>
<dbReference type="InterPro" id="IPR010994">
    <property type="entry name" value="RuvA_2-like"/>
</dbReference>
<feature type="compositionally biased region" description="Basic and acidic residues" evidence="1">
    <location>
        <begin position="1"/>
        <end position="16"/>
    </location>
</feature>
<dbReference type="EMBL" id="JGZR01000007">
    <property type="protein sequence ID" value="KFJ03107.1"/>
    <property type="molecule type" value="Genomic_DNA"/>
</dbReference>
<keyword evidence="2" id="KW-0472">Membrane</keyword>
<dbReference type="PANTHER" id="PTHR21180:SF32">
    <property type="entry name" value="ENDONUCLEASE_EXONUCLEASE_PHOSPHATASE FAMILY DOMAIN-CONTAINING PROTEIN 1"/>
    <property type="match status" value="1"/>
</dbReference>
<name>A0A087E5Q6_9BIFI</name>
<dbReference type="Pfam" id="PF12836">
    <property type="entry name" value="HHH_3"/>
    <property type="match status" value="1"/>
</dbReference>
<feature type="compositionally biased region" description="Basic residues" evidence="1">
    <location>
        <begin position="121"/>
        <end position="130"/>
    </location>
</feature>
<evidence type="ECO:0000313" key="4">
    <source>
        <dbReference type="EMBL" id="KFJ03107.1"/>
    </source>
</evidence>
<dbReference type="AlphaFoldDB" id="A0A087E5Q6"/>
<reference evidence="4 5" key="1">
    <citation type="submission" date="2014-03" db="EMBL/GenBank/DDBJ databases">
        <title>Genomics of Bifidobacteria.</title>
        <authorList>
            <person name="Ventura M."/>
            <person name="Milani C."/>
            <person name="Lugli G.A."/>
        </authorList>
    </citation>
    <scope>NUCLEOTIDE SEQUENCE [LARGE SCALE GENOMIC DNA]</scope>
    <source>
        <strain evidence="4 5">LMG 11597</strain>
    </source>
</reference>
<feature type="transmembrane region" description="Helical" evidence="2">
    <location>
        <begin position="175"/>
        <end position="196"/>
    </location>
</feature>
<evidence type="ECO:0000256" key="2">
    <source>
        <dbReference type="SAM" id="Phobius"/>
    </source>
</evidence>
<dbReference type="SMART" id="SM00278">
    <property type="entry name" value="HhH1"/>
    <property type="match status" value="2"/>
</dbReference>
<feature type="region of interest" description="Disordered" evidence="1">
    <location>
        <begin position="1"/>
        <end position="40"/>
    </location>
</feature>
<feature type="compositionally biased region" description="Basic and acidic residues" evidence="1">
    <location>
        <begin position="137"/>
        <end position="157"/>
    </location>
</feature>
<keyword evidence="2" id="KW-1133">Transmembrane helix</keyword>
<sequence>MSPIRSTDRAAHERHPPPSPADAGWVGEMPPDGGSDESMAYETVSHDDAPYDAAAYDDAARAYDGVSDNTFDNRAEKTAGAFAHLPASKREGEARKPAKAWGLGYVDQLDHARARGDAEGRRRKSGKHAMRQTSESTMRHHESEPEHPGRETFGEDRILARRKRRSIPRLVAKPWYAVAVMLILATALCASMTMLVRQSMNYHAAAAQQANSNAASPGYDASVNAPKNSHSDRSKSIAPSDAPTSRDTAESTGDTTFPPAAASSQSTVESGLVNLNTASLQELDTLAGVGPVTAQRILDHRQRIGRFTSVDQLLDVSGIGPKTLEKLRPQVSAS</sequence>
<dbReference type="GO" id="GO:0003677">
    <property type="term" value="F:DNA binding"/>
    <property type="evidence" value="ECO:0007669"/>
    <property type="project" value="InterPro"/>
</dbReference>
<feature type="compositionally biased region" description="Polar residues" evidence="1">
    <location>
        <begin position="242"/>
        <end position="255"/>
    </location>
</feature>
<dbReference type="GO" id="GO:0015627">
    <property type="term" value="C:type II protein secretion system complex"/>
    <property type="evidence" value="ECO:0007669"/>
    <property type="project" value="TreeGrafter"/>
</dbReference>